<reference evidence="3" key="3">
    <citation type="submission" date="2015-04" db="UniProtKB">
        <authorList>
            <consortium name="EnsemblPlants"/>
        </authorList>
    </citation>
    <scope>IDENTIFICATION</scope>
    <source>
        <strain evidence="3">cv. Jemalong A17</strain>
    </source>
</reference>
<proteinExistence type="predicted"/>
<name>G7K373_MEDTR</name>
<organism evidence="2 4">
    <name type="scientific">Medicago truncatula</name>
    <name type="common">Barrel medic</name>
    <name type="synonym">Medicago tribuloides</name>
    <dbReference type="NCBI Taxonomy" id="3880"/>
    <lineage>
        <taxon>Eukaryota</taxon>
        <taxon>Viridiplantae</taxon>
        <taxon>Streptophyta</taxon>
        <taxon>Embryophyta</taxon>
        <taxon>Tracheophyta</taxon>
        <taxon>Spermatophyta</taxon>
        <taxon>Magnoliopsida</taxon>
        <taxon>eudicotyledons</taxon>
        <taxon>Gunneridae</taxon>
        <taxon>Pentapetalae</taxon>
        <taxon>rosids</taxon>
        <taxon>fabids</taxon>
        <taxon>Fabales</taxon>
        <taxon>Fabaceae</taxon>
        <taxon>Papilionoideae</taxon>
        <taxon>50 kb inversion clade</taxon>
        <taxon>NPAAA clade</taxon>
        <taxon>Hologalegina</taxon>
        <taxon>IRL clade</taxon>
        <taxon>Trifolieae</taxon>
        <taxon>Medicago</taxon>
    </lineage>
</organism>
<keyword evidence="4" id="KW-1185">Reference proteome</keyword>
<feature type="compositionally biased region" description="Polar residues" evidence="1">
    <location>
        <begin position="25"/>
        <end position="35"/>
    </location>
</feature>
<gene>
    <name evidence="2" type="ordered locus">MTR_5g090540</name>
</gene>
<feature type="region of interest" description="Disordered" evidence="1">
    <location>
        <begin position="200"/>
        <end position="229"/>
    </location>
</feature>
<reference evidence="2 4" key="1">
    <citation type="journal article" date="2011" name="Nature">
        <title>The Medicago genome provides insight into the evolution of rhizobial symbioses.</title>
        <authorList>
            <person name="Young N.D."/>
            <person name="Debelle F."/>
            <person name="Oldroyd G.E."/>
            <person name="Geurts R."/>
            <person name="Cannon S.B."/>
            <person name="Udvardi M.K."/>
            <person name="Benedito V.A."/>
            <person name="Mayer K.F."/>
            <person name="Gouzy J."/>
            <person name="Schoof H."/>
            <person name="Van de Peer Y."/>
            <person name="Proost S."/>
            <person name="Cook D.R."/>
            <person name="Meyers B.C."/>
            <person name="Spannagl M."/>
            <person name="Cheung F."/>
            <person name="De Mita S."/>
            <person name="Krishnakumar V."/>
            <person name="Gundlach H."/>
            <person name="Zhou S."/>
            <person name="Mudge J."/>
            <person name="Bharti A.K."/>
            <person name="Murray J.D."/>
            <person name="Naoumkina M.A."/>
            <person name="Rosen B."/>
            <person name="Silverstein K.A."/>
            <person name="Tang H."/>
            <person name="Rombauts S."/>
            <person name="Zhao P.X."/>
            <person name="Zhou P."/>
            <person name="Barbe V."/>
            <person name="Bardou P."/>
            <person name="Bechner M."/>
            <person name="Bellec A."/>
            <person name="Berger A."/>
            <person name="Berges H."/>
            <person name="Bidwell S."/>
            <person name="Bisseling T."/>
            <person name="Choisne N."/>
            <person name="Couloux A."/>
            <person name="Denny R."/>
            <person name="Deshpande S."/>
            <person name="Dai X."/>
            <person name="Doyle J.J."/>
            <person name="Dudez A.M."/>
            <person name="Farmer A.D."/>
            <person name="Fouteau S."/>
            <person name="Franken C."/>
            <person name="Gibelin C."/>
            <person name="Gish J."/>
            <person name="Goldstein S."/>
            <person name="Gonzalez A.J."/>
            <person name="Green P.J."/>
            <person name="Hallab A."/>
            <person name="Hartog M."/>
            <person name="Hua A."/>
            <person name="Humphray S.J."/>
            <person name="Jeong D.H."/>
            <person name="Jing Y."/>
            <person name="Jocker A."/>
            <person name="Kenton S.M."/>
            <person name="Kim D.J."/>
            <person name="Klee K."/>
            <person name="Lai H."/>
            <person name="Lang C."/>
            <person name="Lin S."/>
            <person name="Macmil S.L."/>
            <person name="Magdelenat G."/>
            <person name="Matthews L."/>
            <person name="McCorrison J."/>
            <person name="Monaghan E.L."/>
            <person name="Mun J.H."/>
            <person name="Najar F.Z."/>
            <person name="Nicholson C."/>
            <person name="Noirot C."/>
            <person name="O'Bleness M."/>
            <person name="Paule C.R."/>
            <person name="Poulain J."/>
            <person name="Prion F."/>
            <person name="Qin B."/>
            <person name="Qu C."/>
            <person name="Retzel E.F."/>
            <person name="Riddle C."/>
            <person name="Sallet E."/>
            <person name="Samain S."/>
            <person name="Samson N."/>
            <person name="Sanders I."/>
            <person name="Saurat O."/>
            <person name="Scarpelli C."/>
            <person name="Schiex T."/>
            <person name="Segurens B."/>
            <person name="Severin A.J."/>
            <person name="Sherrier D.J."/>
            <person name="Shi R."/>
            <person name="Sims S."/>
            <person name="Singer S.R."/>
            <person name="Sinharoy S."/>
            <person name="Sterck L."/>
            <person name="Viollet A."/>
            <person name="Wang B.B."/>
            <person name="Wang K."/>
            <person name="Wang M."/>
            <person name="Wang X."/>
            <person name="Warfsmann J."/>
            <person name="Weissenbach J."/>
            <person name="White D.D."/>
            <person name="White J.D."/>
            <person name="Wiley G.B."/>
            <person name="Wincker P."/>
            <person name="Xing Y."/>
            <person name="Yang L."/>
            <person name="Yao Z."/>
            <person name="Ying F."/>
            <person name="Zhai J."/>
            <person name="Zhou L."/>
            <person name="Zuber A."/>
            <person name="Denarie J."/>
            <person name="Dixon R.A."/>
            <person name="May G.D."/>
            <person name="Schwartz D.C."/>
            <person name="Rogers J."/>
            <person name="Quetier F."/>
            <person name="Town C.D."/>
            <person name="Roe B.A."/>
        </authorList>
    </citation>
    <scope>NUCLEOTIDE SEQUENCE [LARGE SCALE GENOMIC DNA]</scope>
    <source>
        <strain evidence="2">A17</strain>
        <strain evidence="3 4">cv. Jemalong A17</strain>
    </source>
</reference>
<feature type="compositionally biased region" description="Polar residues" evidence="1">
    <location>
        <begin position="204"/>
        <end position="213"/>
    </location>
</feature>
<feature type="compositionally biased region" description="Polar residues" evidence="1">
    <location>
        <begin position="318"/>
        <end position="342"/>
    </location>
</feature>
<feature type="compositionally biased region" description="Polar residues" evidence="1">
    <location>
        <begin position="155"/>
        <end position="164"/>
    </location>
</feature>
<dbReference type="EMBL" id="CM001221">
    <property type="protein sequence ID" value="AET00298.1"/>
    <property type="molecule type" value="Genomic_DNA"/>
</dbReference>
<evidence type="ECO:0000313" key="3">
    <source>
        <dbReference type="EnsemblPlants" id="AET00298"/>
    </source>
</evidence>
<dbReference type="Proteomes" id="UP000002051">
    <property type="component" value="Chromosome 5"/>
</dbReference>
<dbReference type="HOGENOM" id="CLU_656172_0_0_1"/>
<dbReference type="STRING" id="3880.G7K373"/>
<dbReference type="PaxDb" id="3880-AET00298"/>
<accession>G7K373</accession>
<sequence length="484" mass="52943">MVNNFWALRREITDNNDNTRHVHPGTQTRNNHQSENGLLTTAQTMQQRPQNYNLMGVNNFNQERYHMNNSVDATALSMTNFPFSANDSRSFMTVARYGRALPLGSGLTSIPQQHRALPLGSGLTSSHQQHQAMPLGSGLTSSAQQHMRALPLGSGLTSSPQQHQALPLGSGLTSSHQQHRALPLGSGLTSSHQQHMRALPLGSGLTSSPQQHQALPLGSGITSSHQQHRALPLGSGITSIPQQHMRQQHRALPLGLGLTSSPQQHRALPLGSGLTSSHQQHRALPLGSGLTSSHQQHRALPLGSGLTSSSQQHMSSSNVDGSQASANWSQNPSRPIFQNQRNSRYLPYGEGSIRRNNYHLSNNFNLRPSGNTNRFHNVNDGSIPSETRPPFHPINNNDLSILSSGNANWDSTRDTSTSHRVFNIRDSEARNRSMIPPNNGSEAIQTETKELLLFKDTIPTSPVTEADDANENDDNEHLDLLLHL</sequence>
<evidence type="ECO:0000313" key="2">
    <source>
        <dbReference type="EMBL" id="AET00298.1"/>
    </source>
</evidence>
<evidence type="ECO:0000256" key="1">
    <source>
        <dbReference type="SAM" id="MobiDB-lite"/>
    </source>
</evidence>
<evidence type="ECO:0000313" key="4">
    <source>
        <dbReference type="Proteomes" id="UP000002051"/>
    </source>
</evidence>
<feature type="region of interest" description="Disordered" evidence="1">
    <location>
        <begin position="151"/>
        <end position="179"/>
    </location>
</feature>
<protein>
    <submittedName>
        <fullName evidence="2 3">Uncharacterized protein</fullName>
    </submittedName>
</protein>
<feature type="region of interest" description="Disordered" evidence="1">
    <location>
        <begin position="16"/>
        <end position="35"/>
    </location>
</feature>
<dbReference type="AlphaFoldDB" id="G7K373"/>
<dbReference type="EnsemblPlants" id="AET00298">
    <property type="protein sequence ID" value="AET00298"/>
    <property type="gene ID" value="MTR_5g090540"/>
</dbReference>
<reference evidence="2 4" key="2">
    <citation type="journal article" date="2014" name="BMC Genomics">
        <title>An improved genome release (version Mt4.0) for the model legume Medicago truncatula.</title>
        <authorList>
            <person name="Tang H."/>
            <person name="Krishnakumar V."/>
            <person name="Bidwell S."/>
            <person name="Rosen B."/>
            <person name="Chan A."/>
            <person name="Zhou S."/>
            <person name="Gentzbittel L."/>
            <person name="Childs K.L."/>
            <person name="Yandell M."/>
            <person name="Gundlach H."/>
            <person name="Mayer K.F."/>
            <person name="Schwartz D.C."/>
            <person name="Town C.D."/>
        </authorList>
    </citation>
    <scope>GENOME REANNOTATION</scope>
    <source>
        <strain evidence="3 4">cv. Jemalong A17</strain>
    </source>
</reference>
<feature type="region of interest" description="Disordered" evidence="1">
    <location>
        <begin position="257"/>
        <end position="342"/>
    </location>
</feature>
<feature type="compositionally biased region" description="Low complexity" evidence="1">
    <location>
        <begin position="308"/>
        <end position="317"/>
    </location>
</feature>